<dbReference type="EMBL" id="CSWP01000020">
    <property type="protein sequence ID" value="CPV74533.1"/>
    <property type="molecule type" value="Genomic_DNA"/>
</dbReference>
<protein>
    <submittedName>
        <fullName evidence="2">Uncharacterized protein</fullName>
    </submittedName>
</protein>
<evidence type="ECO:0000256" key="1">
    <source>
        <dbReference type="SAM" id="MobiDB-lite"/>
    </source>
</evidence>
<organism evidence="2 3">
    <name type="scientific">Mycobacteroides abscessus</name>
    <dbReference type="NCBI Taxonomy" id="36809"/>
    <lineage>
        <taxon>Bacteria</taxon>
        <taxon>Bacillati</taxon>
        <taxon>Actinomycetota</taxon>
        <taxon>Actinomycetes</taxon>
        <taxon>Mycobacteriales</taxon>
        <taxon>Mycobacteriaceae</taxon>
        <taxon>Mycobacteroides</taxon>
    </lineage>
</organism>
<name>A0A0U0ZVB7_9MYCO</name>
<gene>
    <name evidence="2" type="ORF">ERS075579_05454</name>
</gene>
<accession>A0A0U0ZVB7</accession>
<reference evidence="2 3" key="1">
    <citation type="submission" date="2015-03" db="EMBL/GenBank/DDBJ databases">
        <authorList>
            <person name="Murphy D."/>
        </authorList>
    </citation>
    <scope>NUCLEOTIDE SEQUENCE [LARGE SCALE GENOMIC DNA]</scope>
    <source>
        <strain evidence="2 3">PAP088</strain>
    </source>
</reference>
<evidence type="ECO:0000313" key="2">
    <source>
        <dbReference type="EMBL" id="CPV74533.1"/>
    </source>
</evidence>
<dbReference type="AlphaFoldDB" id="A0A0U0ZVB7"/>
<feature type="compositionally biased region" description="Polar residues" evidence="1">
    <location>
        <begin position="10"/>
        <end position="27"/>
    </location>
</feature>
<sequence length="96" mass="10253">MSALALAPSANGNPPTTSICHNSIGTPRSQRFHLRERRSRRLGSINPARSNARYTAEADGNGATLRLASSNTNRRGPQYGRDRRSSNTAASTCAGI</sequence>
<dbReference type="Proteomes" id="UP000045782">
    <property type="component" value="Unassembled WGS sequence"/>
</dbReference>
<feature type="region of interest" description="Disordered" evidence="1">
    <location>
        <begin position="62"/>
        <end position="96"/>
    </location>
</feature>
<evidence type="ECO:0000313" key="3">
    <source>
        <dbReference type="Proteomes" id="UP000045782"/>
    </source>
</evidence>
<feature type="compositionally biased region" description="Polar residues" evidence="1">
    <location>
        <begin position="86"/>
        <end position="96"/>
    </location>
</feature>
<proteinExistence type="predicted"/>
<feature type="region of interest" description="Disordered" evidence="1">
    <location>
        <begin position="1"/>
        <end position="32"/>
    </location>
</feature>